<feature type="transmembrane region" description="Helical" evidence="8">
    <location>
        <begin position="163"/>
        <end position="181"/>
    </location>
</feature>
<dbReference type="PANTHER" id="PTHR34979">
    <property type="entry name" value="INNER MEMBRANE PROTEIN YGAZ"/>
    <property type="match status" value="1"/>
</dbReference>
<keyword evidence="10" id="KW-1185">Reference proteome</keyword>
<keyword evidence="5 8" id="KW-0812">Transmembrane</keyword>
<keyword evidence="3" id="KW-0813">Transport</keyword>
<dbReference type="RefSeq" id="WP_251593319.1">
    <property type="nucleotide sequence ID" value="NZ_JAMLJI010000002.1"/>
</dbReference>
<feature type="transmembrane region" description="Helical" evidence="8">
    <location>
        <begin position="20"/>
        <end position="51"/>
    </location>
</feature>
<keyword evidence="7 8" id="KW-0472">Membrane</keyword>
<evidence type="ECO:0000256" key="5">
    <source>
        <dbReference type="ARBA" id="ARBA00022692"/>
    </source>
</evidence>
<dbReference type="PANTHER" id="PTHR34979:SF1">
    <property type="entry name" value="INNER MEMBRANE PROTEIN YGAZ"/>
    <property type="match status" value="1"/>
</dbReference>
<sequence length="233" mass="24135">MTAPTSHPLTRGLTQATPIIAGYVPVAIAFGVIAGQAGLSPWLAATISVLVYSGAAQFLMIGLIGSGASPWFAALLALSVNLRHLVYGPAIAHYLPKSPWLIGLGHLLTDEAFALASARLGQHPPADRLGWLAGALITAWASWVGGTLIGALGGHWLTQKLPMIGEILPFALPALFVTLLLPRMQSIPWRLAVVASVVAGAVFALMGWPNAGIVLAALVGAAMFILCDWKGAA</sequence>
<feature type="transmembrane region" description="Helical" evidence="8">
    <location>
        <begin position="212"/>
        <end position="229"/>
    </location>
</feature>
<evidence type="ECO:0000256" key="3">
    <source>
        <dbReference type="ARBA" id="ARBA00022448"/>
    </source>
</evidence>
<gene>
    <name evidence="9" type="ORF">QC825_00725</name>
</gene>
<evidence type="ECO:0000313" key="9">
    <source>
        <dbReference type="EMBL" id="MDR5894591.1"/>
    </source>
</evidence>
<name>A0ABU1GSP0_9GAMM</name>
<comment type="caution">
    <text evidence="9">The sequence shown here is derived from an EMBL/GenBank/DDBJ whole genome shotgun (WGS) entry which is preliminary data.</text>
</comment>
<dbReference type="Pfam" id="PF03591">
    <property type="entry name" value="AzlC"/>
    <property type="match status" value="1"/>
</dbReference>
<accession>A0ABU1GSP0</accession>
<evidence type="ECO:0000256" key="6">
    <source>
        <dbReference type="ARBA" id="ARBA00022989"/>
    </source>
</evidence>
<evidence type="ECO:0000256" key="4">
    <source>
        <dbReference type="ARBA" id="ARBA00022475"/>
    </source>
</evidence>
<comment type="subcellular location">
    <subcellularLocation>
        <location evidence="1">Cell membrane</location>
        <topology evidence="1">Multi-pass membrane protein</topology>
    </subcellularLocation>
</comment>
<evidence type="ECO:0000256" key="2">
    <source>
        <dbReference type="ARBA" id="ARBA00010735"/>
    </source>
</evidence>
<evidence type="ECO:0000256" key="7">
    <source>
        <dbReference type="ARBA" id="ARBA00023136"/>
    </source>
</evidence>
<keyword evidence="6 8" id="KW-1133">Transmembrane helix</keyword>
<proteinExistence type="inferred from homology"/>
<reference evidence="9 10" key="1">
    <citation type="submission" date="2023-04" db="EMBL/GenBank/DDBJ databases">
        <title>A long-awaited taxogenomic arrangement of the family Halomonadaceae.</title>
        <authorList>
            <person name="De La Haba R."/>
            <person name="Chuvochina M."/>
            <person name="Wittouck S."/>
            <person name="Arahal D.R."/>
            <person name="Sanchez-Porro C."/>
            <person name="Hugenholtz P."/>
            <person name="Ventosa A."/>
        </authorList>
    </citation>
    <scope>NUCLEOTIDE SEQUENCE [LARGE SCALE GENOMIC DNA]</scope>
    <source>
        <strain evidence="9 10">DSM 22428</strain>
    </source>
</reference>
<comment type="similarity">
    <text evidence="2">Belongs to the AzlC family.</text>
</comment>
<evidence type="ECO:0000256" key="1">
    <source>
        <dbReference type="ARBA" id="ARBA00004651"/>
    </source>
</evidence>
<keyword evidence="4" id="KW-1003">Cell membrane</keyword>
<feature type="transmembrane region" description="Helical" evidence="8">
    <location>
        <begin position="130"/>
        <end position="157"/>
    </location>
</feature>
<organism evidence="9 10">
    <name type="scientific">Larsenimonas suaedae</name>
    <dbReference type="NCBI Taxonomy" id="1851019"/>
    <lineage>
        <taxon>Bacteria</taxon>
        <taxon>Pseudomonadati</taxon>
        <taxon>Pseudomonadota</taxon>
        <taxon>Gammaproteobacteria</taxon>
        <taxon>Oceanospirillales</taxon>
        <taxon>Halomonadaceae</taxon>
        <taxon>Larsenimonas</taxon>
    </lineage>
</organism>
<evidence type="ECO:0000313" key="10">
    <source>
        <dbReference type="Proteomes" id="UP001269375"/>
    </source>
</evidence>
<feature type="transmembrane region" description="Helical" evidence="8">
    <location>
        <begin position="58"/>
        <end position="80"/>
    </location>
</feature>
<dbReference type="InterPro" id="IPR011606">
    <property type="entry name" value="Brnchd-chn_aa_trnsp_permease"/>
</dbReference>
<protein>
    <submittedName>
        <fullName evidence="9">AzlC family ABC transporter permease</fullName>
    </submittedName>
</protein>
<dbReference type="EMBL" id="JARWAO010000001">
    <property type="protein sequence ID" value="MDR5894591.1"/>
    <property type="molecule type" value="Genomic_DNA"/>
</dbReference>
<dbReference type="Proteomes" id="UP001269375">
    <property type="component" value="Unassembled WGS sequence"/>
</dbReference>
<evidence type="ECO:0000256" key="8">
    <source>
        <dbReference type="SAM" id="Phobius"/>
    </source>
</evidence>